<reference evidence="4" key="1">
    <citation type="journal article" date="2020" name="Genome Biol.">
        <title>Gamete binning: chromosome-level and haplotype-resolved genome assembly enabled by high-throughput single-cell sequencing of gamete genomes.</title>
        <authorList>
            <person name="Campoy J.A."/>
            <person name="Sun H."/>
            <person name="Goel M."/>
            <person name="Jiao W.-B."/>
            <person name="Folz-Donahue K."/>
            <person name="Wang N."/>
            <person name="Rubio M."/>
            <person name="Liu C."/>
            <person name="Kukat C."/>
            <person name="Ruiz D."/>
            <person name="Huettel B."/>
            <person name="Schneeberger K."/>
        </authorList>
    </citation>
    <scope>NUCLEOTIDE SEQUENCE [LARGE SCALE GENOMIC DNA]</scope>
    <source>
        <strain evidence="4">cv. Rojo Pasion</strain>
    </source>
</reference>
<dbReference type="EMBL" id="CAEKDK010000003">
    <property type="protein sequence ID" value="CAB4273440.1"/>
    <property type="molecule type" value="Genomic_DNA"/>
</dbReference>
<accession>A0A6J5UAL6</accession>
<keyword evidence="4" id="KW-1185">Reference proteome</keyword>
<evidence type="ECO:0000313" key="1">
    <source>
        <dbReference type="EMBL" id="CAB4273440.1"/>
    </source>
</evidence>
<dbReference type="EMBL" id="CAEKKB010000003">
    <property type="protein sequence ID" value="CAB4303962.1"/>
    <property type="molecule type" value="Genomic_DNA"/>
</dbReference>
<dbReference type="AlphaFoldDB" id="A0A6J5UAL6"/>
<dbReference type="Proteomes" id="UP000507245">
    <property type="component" value="Unassembled WGS sequence"/>
</dbReference>
<reference evidence="1 3" key="2">
    <citation type="submission" date="2020-05" db="EMBL/GenBank/DDBJ databases">
        <authorList>
            <person name="Campoy J."/>
            <person name="Schneeberger K."/>
            <person name="Spophaly S."/>
        </authorList>
    </citation>
    <scope>NUCLEOTIDE SEQUENCE [LARGE SCALE GENOMIC DNA]</scope>
    <source>
        <strain evidence="1">PruArmRojPasFocal</strain>
    </source>
</reference>
<proteinExistence type="predicted"/>
<organism evidence="1 3">
    <name type="scientific">Prunus armeniaca</name>
    <name type="common">Apricot</name>
    <name type="synonym">Armeniaca vulgaris</name>
    <dbReference type="NCBI Taxonomy" id="36596"/>
    <lineage>
        <taxon>Eukaryota</taxon>
        <taxon>Viridiplantae</taxon>
        <taxon>Streptophyta</taxon>
        <taxon>Embryophyta</taxon>
        <taxon>Tracheophyta</taxon>
        <taxon>Spermatophyta</taxon>
        <taxon>Magnoliopsida</taxon>
        <taxon>eudicotyledons</taxon>
        <taxon>Gunneridae</taxon>
        <taxon>Pentapetalae</taxon>
        <taxon>rosids</taxon>
        <taxon>fabids</taxon>
        <taxon>Rosales</taxon>
        <taxon>Rosaceae</taxon>
        <taxon>Amygdaloideae</taxon>
        <taxon>Amygdaleae</taxon>
        <taxon>Prunus</taxon>
    </lineage>
</organism>
<dbReference type="Proteomes" id="UP000507222">
    <property type="component" value="Unassembled WGS sequence"/>
</dbReference>
<evidence type="ECO:0000313" key="2">
    <source>
        <dbReference type="EMBL" id="CAB4303962.1"/>
    </source>
</evidence>
<gene>
    <name evidence="1" type="ORF">CURHAP_LOCUS21115</name>
    <name evidence="2" type="ORF">ORAREDHAP_LOCUS20974</name>
</gene>
<protein>
    <submittedName>
        <fullName evidence="1">Uncharacterized protein</fullName>
    </submittedName>
</protein>
<evidence type="ECO:0000313" key="3">
    <source>
        <dbReference type="Proteomes" id="UP000507222"/>
    </source>
</evidence>
<sequence>MGIRCSCFCGSKARTGSSLKAYAANCLMPIDGNWTSSTQILTVSRRSSGEMLSMILVEKFSLYKNPDRAHILSLTNFGSPMLAFQMVVHCHHFSTSNKK</sequence>
<name>A0A6J5UAL6_PRUAR</name>
<evidence type="ECO:0000313" key="4">
    <source>
        <dbReference type="Proteomes" id="UP000507245"/>
    </source>
</evidence>